<evidence type="ECO:0000313" key="2">
    <source>
        <dbReference type="Proteomes" id="UP000744676"/>
    </source>
</evidence>
<dbReference type="EMBL" id="QVQA01000044">
    <property type="protein sequence ID" value="KAF5098617.1"/>
    <property type="molecule type" value="Genomic_DNA"/>
</dbReference>
<sequence>MTDVERPSTVEADAAADNTSNNNETTTSHEEKANAAEDAVVEESTEKPDPSPGNSLSLPIARVKRIIKQDDEITACSTSAVYAIASATELFIKHFTEQALLRTKFEKRKKMSYNDFAEAVSSVNELQFLSSKYRPRRQKRLNHSNPIGGSTYKIPDFSPYLKSDRNTDGNRAAAYFVVGTLGMVSAAAAKATVQDFLSSMSASADVLALAKVEVNLAAVPEGKNIIVKWRGKPVFIRHRTAHEIAEARAVPISALRDPQTDEQRVKDPAWLIMLGICTHLGCVPIGEAGDYNGWFCPCHGSHYDISGRIRKGPAPLNLEIPEYELNDGELVIG</sequence>
<name>A0ACB6V5G2_9ASCO</name>
<dbReference type="Proteomes" id="UP000744676">
    <property type="component" value="Unassembled WGS sequence"/>
</dbReference>
<organism evidence="1 2">
    <name type="scientific">Geotrichum galactomycetum</name>
    <dbReference type="NCBI Taxonomy" id="27317"/>
    <lineage>
        <taxon>Eukaryota</taxon>
        <taxon>Fungi</taxon>
        <taxon>Dikarya</taxon>
        <taxon>Ascomycota</taxon>
        <taxon>Saccharomycotina</taxon>
        <taxon>Dipodascomycetes</taxon>
        <taxon>Dipodascales</taxon>
        <taxon>Dipodascaceae</taxon>
        <taxon>Geotrichum</taxon>
    </lineage>
</organism>
<gene>
    <name evidence="1" type="ORF">D0Z00_001960</name>
</gene>
<keyword evidence="2" id="KW-1185">Reference proteome</keyword>
<protein>
    <submittedName>
        <fullName evidence="1">Uncharacterized protein</fullName>
    </submittedName>
</protein>
<accession>A0ACB6V5G2</accession>
<comment type="caution">
    <text evidence="1">The sequence shown here is derived from an EMBL/GenBank/DDBJ whole genome shotgun (WGS) entry which is preliminary data.</text>
</comment>
<evidence type="ECO:0000313" key="1">
    <source>
        <dbReference type="EMBL" id="KAF5098617.1"/>
    </source>
</evidence>
<reference evidence="1 2" key="1">
    <citation type="journal article" date="2020" name="Front. Microbiol.">
        <title>Phenotypic and Genetic Characterization of the Cheese Ripening Yeast Geotrichum candidum.</title>
        <authorList>
            <person name="Perkins V."/>
            <person name="Vignola S."/>
            <person name="Lessard M.H."/>
            <person name="Plante P.L."/>
            <person name="Corbeil J."/>
            <person name="Dugat-Bony E."/>
            <person name="Frenette M."/>
            <person name="Labrie S."/>
        </authorList>
    </citation>
    <scope>NUCLEOTIDE SEQUENCE [LARGE SCALE GENOMIC DNA]</scope>
    <source>
        <strain evidence="1 2">LMA-1147</strain>
    </source>
</reference>
<proteinExistence type="predicted"/>